<name>A0A6B7PW54_9PSED</name>
<organism evidence="1">
    <name type="scientific">Pseudomonas monteilii</name>
    <dbReference type="NCBI Taxonomy" id="76759"/>
    <lineage>
        <taxon>Bacteria</taxon>
        <taxon>Pseudomonadati</taxon>
        <taxon>Pseudomonadota</taxon>
        <taxon>Gammaproteobacteria</taxon>
        <taxon>Pseudomonadales</taxon>
        <taxon>Pseudomonadaceae</taxon>
        <taxon>Pseudomonas</taxon>
    </lineage>
</organism>
<accession>A0A6B7PW54</accession>
<sequence length="41" mass="4903">MKIPVFLRYRQKALGQRCEPQACESAYVMHNLVSRLMIEYE</sequence>
<keyword evidence="1" id="KW-0614">Plasmid</keyword>
<protein>
    <submittedName>
        <fullName evidence="1">Uncharacterized protein</fullName>
    </submittedName>
</protein>
<dbReference type="AlphaFoldDB" id="A0A6B7PW54"/>
<reference evidence="1" key="1">
    <citation type="submission" date="2019-08" db="EMBL/GenBank/DDBJ databases">
        <authorList>
            <person name="Zhou D."/>
            <person name="Chen F."/>
        </authorList>
    </citation>
    <scope>NUCLEOTIDE SEQUENCE</scope>
    <source>
        <strain evidence="1">QJ20133</strain>
        <plasmid evidence="1">pJ20133-VIM</plasmid>
    </source>
</reference>
<dbReference type="EMBL" id="MN310371">
    <property type="protein sequence ID" value="QFX76559.1"/>
    <property type="molecule type" value="Genomic_DNA"/>
</dbReference>
<evidence type="ECO:0000313" key="1">
    <source>
        <dbReference type="EMBL" id="QFX76559.1"/>
    </source>
</evidence>
<geneLocation type="plasmid" evidence="1">
    <name>pJ20133-VIM</name>
</geneLocation>
<proteinExistence type="predicted"/>